<dbReference type="CDD" id="cd12110">
    <property type="entry name" value="PHP_HisPPase_Hisj_like"/>
    <property type="match status" value="1"/>
</dbReference>
<evidence type="ECO:0000313" key="11">
    <source>
        <dbReference type="Proteomes" id="UP000504638"/>
    </source>
</evidence>
<feature type="domain" description="PHP" evidence="9">
    <location>
        <begin position="5"/>
        <end position="226"/>
    </location>
</feature>
<protein>
    <recommendedName>
        <fullName evidence="3 8">Histidinol-phosphatase</fullName>
        <shortName evidence="8">HolPase</shortName>
        <ecNumber evidence="3 8">3.1.3.15</ecNumber>
    </recommendedName>
</protein>
<dbReference type="Pfam" id="PF02811">
    <property type="entry name" value="PHP"/>
    <property type="match status" value="1"/>
</dbReference>
<dbReference type="NCBIfam" id="TIGR01856">
    <property type="entry name" value="hisJ_fam"/>
    <property type="match status" value="1"/>
</dbReference>
<organism evidence="10">
    <name type="scientific">Eremomyces bilateralis CBS 781.70</name>
    <dbReference type="NCBI Taxonomy" id="1392243"/>
    <lineage>
        <taxon>Eukaryota</taxon>
        <taxon>Fungi</taxon>
        <taxon>Dikarya</taxon>
        <taxon>Ascomycota</taxon>
        <taxon>Pezizomycotina</taxon>
        <taxon>Dothideomycetes</taxon>
        <taxon>Dothideomycetes incertae sedis</taxon>
        <taxon>Eremomycetales</taxon>
        <taxon>Eremomycetaceae</taxon>
        <taxon>Eremomyces</taxon>
    </lineage>
</organism>
<keyword evidence="4 8" id="KW-0028">Amino-acid biosynthesis</keyword>
<dbReference type="EC" id="3.1.3.15" evidence="3 8"/>
<dbReference type="OrthoDB" id="5957391at2759"/>
<evidence type="ECO:0000256" key="5">
    <source>
        <dbReference type="ARBA" id="ARBA00022801"/>
    </source>
</evidence>
<reference evidence="12" key="2">
    <citation type="submission" date="2020-04" db="EMBL/GenBank/DDBJ databases">
        <authorList>
            <consortium name="NCBI Genome Project"/>
        </authorList>
    </citation>
    <scope>NUCLEOTIDE SEQUENCE</scope>
    <source>
        <strain evidence="12">CBS 781.70</strain>
    </source>
</reference>
<dbReference type="Proteomes" id="UP000504638">
    <property type="component" value="Unplaced"/>
</dbReference>
<keyword evidence="5 8" id="KW-0378">Hydrolase</keyword>
<dbReference type="InterPro" id="IPR016195">
    <property type="entry name" value="Pol/histidinol_Pase-like"/>
</dbReference>
<dbReference type="SUPFAM" id="SSF89550">
    <property type="entry name" value="PHP domain-like"/>
    <property type="match status" value="1"/>
</dbReference>
<dbReference type="GeneID" id="54414760"/>
<comment type="similarity">
    <text evidence="2 8">Belongs to the PHP hydrolase family. HisK subfamily.</text>
</comment>
<evidence type="ECO:0000313" key="10">
    <source>
        <dbReference type="EMBL" id="KAF1815374.1"/>
    </source>
</evidence>
<accession>A0A6G1GBI7</accession>
<dbReference type="InterPro" id="IPR004013">
    <property type="entry name" value="PHP_dom"/>
</dbReference>
<evidence type="ECO:0000256" key="4">
    <source>
        <dbReference type="ARBA" id="ARBA00022605"/>
    </source>
</evidence>
<evidence type="ECO:0000313" key="12">
    <source>
        <dbReference type="RefSeq" id="XP_033537005.1"/>
    </source>
</evidence>
<dbReference type="GO" id="GO:0005737">
    <property type="term" value="C:cytoplasm"/>
    <property type="evidence" value="ECO:0007669"/>
    <property type="project" value="TreeGrafter"/>
</dbReference>
<dbReference type="GO" id="GO:0000105">
    <property type="term" value="P:L-histidine biosynthetic process"/>
    <property type="evidence" value="ECO:0007669"/>
    <property type="project" value="UniProtKB-UniRule"/>
</dbReference>
<keyword evidence="11" id="KW-1185">Reference proteome</keyword>
<sequence length="313" mass="35397">MPFSHHSHSGQFCAHAKNTLEEVIQQAVNKGFRTFALTEHIPRPNEHLYAEEVAENYSWDILHQLFRAYLKEALRLREKYADKISILIGFESEFVTPNYVGLVEDILNYGICSDDDVSQRSDFNFYMGSIHHVKTIPIDFSKELYVEARDACGGTDVDLFCIFFDEQYELLQRLKPPVVGHFDLIRLYSNNPNGSIRALGSAVWSKVIRNLQFAADNGLILEVNSSALRKGMDEPYPCVEIMQEYLRMKGRFTLSDDSHGIDQVGLNYPKAVRAMKAAGVGEIQVVTTDSTVSDMKTDCVPLSEVEALLETSL</sequence>
<evidence type="ECO:0000256" key="8">
    <source>
        <dbReference type="RuleBase" id="RU366003"/>
    </source>
</evidence>
<dbReference type="PANTHER" id="PTHR21039">
    <property type="entry name" value="HISTIDINOL PHOSPHATASE-RELATED"/>
    <property type="match status" value="1"/>
</dbReference>
<dbReference type="UniPathway" id="UPA00031">
    <property type="reaction ID" value="UER00013"/>
</dbReference>
<evidence type="ECO:0000256" key="7">
    <source>
        <dbReference type="ARBA" id="ARBA00049158"/>
    </source>
</evidence>
<dbReference type="GO" id="GO:0004401">
    <property type="term" value="F:histidinol-phosphatase activity"/>
    <property type="evidence" value="ECO:0007669"/>
    <property type="project" value="UniProtKB-UniRule"/>
</dbReference>
<dbReference type="PANTHER" id="PTHR21039:SF0">
    <property type="entry name" value="HISTIDINOL-PHOSPHATASE"/>
    <property type="match status" value="1"/>
</dbReference>
<reference evidence="12" key="3">
    <citation type="submission" date="2025-04" db="UniProtKB">
        <authorList>
            <consortium name="RefSeq"/>
        </authorList>
    </citation>
    <scope>IDENTIFICATION</scope>
    <source>
        <strain evidence="12">CBS 781.70</strain>
    </source>
</reference>
<keyword evidence="6 8" id="KW-0368">Histidine biosynthesis</keyword>
<dbReference type="RefSeq" id="XP_033537005.1">
    <property type="nucleotide sequence ID" value="XM_033674190.1"/>
</dbReference>
<evidence type="ECO:0000256" key="6">
    <source>
        <dbReference type="ARBA" id="ARBA00023102"/>
    </source>
</evidence>
<dbReference type="EMBL" id="ML975151">
    <property type="protein sequence ID" value="KAF1815374.1"/>
    <property type="molecule type" value="Genomic_DNA"/>
</dbReference>
<evidence type="ECO:0000256" key="1">
    <source>
        <dbReference type="ARBA" id="ARBA00004970"/>
    </source>
</evidence>
<comment type="pathway">
    <text evidence="1 8">Amino-acid biosynthesis; L-histidine biosynthesis; L-histidine from 5-phospho-alpha-D-ribose 1-diphosphate: step 8/9.</text>
</comment>
<proteinExistence type="inferred from homology"/>
<dbReference type="InterPro" id="IPR010140">
    <property type="entry name" value="Histidinol_P_phosphatase_HisJ"/>
</dbReference>
<evidence type="ECO:0000256" key="3">
    <source>
        <dbReference type="ARBA" id="ARBA00013085"/>
    </source>
</evidence>
<dbReference type="Gene3D" id="3.20.20.140">
    <property type="entry name" value="Metal-dependent hydrolases"/>
    <property type="match status" value="1"/>
</dbReference>
<evidence type="ECO:0000259" key="9">
    <source>
        <dbReference type="Pfam" id="PF02811"/>
    </source>
</evidence>
<evidence type="ECO:0000256" key="2">
    <source>
        <dbReference type="ARBA" id="ARBA00009152"/>
    </source>
</evidence>
<dbReference type="AlphaFoldDB" id="A0A6G1GBI7"/>
<reference evidence="10 12" key="1">
    <citation type="submission" date="2020-01" db="EMBL/GenBank/DDBJ databases">
        <authorList>
            <consortium name="DOE Joint Genome Institute"/>
            <person name="Haridas S."/>
            <person name="Albert R."/>
            <person name="Binder M."/>
            <person name="Bloem J."/>
            <person name="Labutti K."/>
            <person name="Salamov A."/>
            <person name="Andreopoulos B."/>
            <person name="Baker S.E."/>
            <person name="Barry K."/>
            <person name="Bills G."/>
            <person name="Bluhm B.H."/>
            <person name="Cannon C."/>
            <person name="Castanera R."/>
            <person name="Culley D.E."/>
            <person name="Daum C."/>
            <person name="Ezra D."/>
            <person name="Gonzalez J.B."/>
            <person name="Henrissat B."/>
            <person name="Kuo A."/>
            <person name="Liang C."/>
            <person name="Lipzen A."/>
            <person name="Lutzoni F."/>
            <person name="Magnuson J."/>
            <person name="Mondo S."/>
            <person name="Nolan M."/>
            <person name="Ohm R."/>
            <person name="Pangilinan J."/>
            <person name="Park H.-J."/>
            <person name="Ramirez L."/>
            <person name="Alfaro M."/>
            <person name="Sun H."/>
            <person name="Tritt A."/>
            <person name="Yoshinaga Y."/>
            <person name="Zwiers L.-H."/>
            <person name="Turgeon B.G."/>
            <person name="Goodwin S.B."/>
            <person name="Spatafora J.W."/>
            <person name="Crous P.W."/>
            <person name="Grigoriev I.V."/>
        </authorList>
    </citation>
    <scope>NUCLEOTIDE SEQUENCE</scope>
    <source>
        <strain evidence="10 12">CBS 781.70</strain>
    </source>
</reference>
<name>A0A6G1GBI7_9PEZI</name>
<comment type="catalytic activity">
    <reaction evidence="7 8">
        <text>L-histidinol phosphate + H2O = L-histidinol + phosphate</text>
        <dbReference type="Rhea" id="RHEA:14465"/>
        <dbReference type="ChEBI" id="CHEBI:15377"/>
        <dbReference type="ChEBI" id="CHEBI:43474"/>
        <dbReference type="ChEBI" id="CHEBI:57699"/>
        <dbReference type="ChEBI" id="CHEBI:57980"/>
        <dbReference type="EC" id="3.1.3.15"/>
    </reaction>
</comment>
<gene>
    <name evidence="10 12" type="ORF">P152DRAFT_183423</name>
</gene>